<dbReference type="KEGG" id="tco:Theco_0808"/>
<name>L0EB19_THECK</name>
<dbReference type="NCBIfam" id="TIGR00632">
    <property type="entry name" value="vsr"/>
    <property type="match status" value="1"/>
</dbReference>
<gene>
    <name evidence="7" type="ordered locus">Theco_0808</name>
</gene>
<dbReference type="HOGENOM" id="CLU_111913_1_1_9"/>
<evidence type="ECO:0000256" key="2">
    <source>
        <dbReference type="ARBA" id="ARBA00022759"/>
    </source>
</evidence>
<keyword evidence="2 6" id="KW-0255">Endonuclease</keyword>
<evidence type="ECO:0000313" key="7">
    <source>
        <dbReference type="EMBL" id="AGA57007.1"/>
    </source>
</evidence>
<reference evidence="8" key="1">
    <citation type="submission" date="2012-01" db="EMBL/GenBank/DDBJ databases">
        <title>Complete sequence of chromosome of Thermobacillus composti KWC4.</title>
        <authorList>
            <person name="Lucas S."/>
            <person name="Han J."/>
            <person name="Lapidus A."/>
            <person name="Cheng J.-F."/>
            <person name="Goodwin L."/>
            <person name="Pitluck S."/>
            <person name="Peters L."/>
            <person name="Ovchinnikova G."/>
            <person name="Teshima H."/>
            <person name="Detter J.C."/>
            <person name="Han C."/>
            <person name="Tapia R."/>
            <person name="Land M."/>
            <person name="Hauser L."/>
            <person name="Kyrpides N."/>
            <person name="Ivanova N."/>
            <person name="Pagani I."/>
            <person name="Anderson I."/>
            <person name="Woyke T."/>
        </authorList>
    </citation>
    <scope>NUCLEOTIDE SEQUENCE [LARGE SCALE GENOMIC DNA]</scope>
    <source>
        <strain evidence="8">DSM 18247 / JCM 13945 / KWC4</strain>
    </source>
</reference>
<dbReference type="InterPro" id="IPR011335">
    <property type="entry name" value="Restrct_endonuc-II-like"/>
</dbReference>
<comment type="function">
    <text evidence="6">May nick specific sequences that contain T:G mispairs resulting from m5C-deamination.</text>
</comment>
<dbReference type="InterPro" id="IPR004603">
    <property type="entry name" value="DNA_mismatch_endonuc_vsr"/>
</dbReference>
<dbReference type="CDD" id="cd00221">
    <property type="entry name" value="Vsr"/>
    <property type="match status" value="1"/>
</dbReference>
<keyword evidence="5 6" id="KW-0234">DNA repair</keyword>
<evidence type="ECO:0000256" key="4">
    <source>
        <dbReference type="ARBA" id="ARBA00022801"/>
    </source>
</evidence>
<dbReference type="EMBL" id="CP003255">
    <property type="protein sequence ID" value="AGA57007.1"/>
    <property type="molecule type" value="Genomic_DNA"/>
</dbReference>
<dbReference type="STRING" id="717605.Theco_0808"/>
<dbReference type="AlphaFoldDB" id="L0EB19"/>
<evidence type="ECO:0000256" key="1">
    <source>
        <dbReference type="ARBA" id="ARBA00022722"/>
    </source>
</evidence>
<protein>
    <recommendedName>
        <fullName evidence="6">Very short patch repair endonuclease</fullName>
        <ecNumber evidence="6">3.1.-.-</ecNumber>
    </recommendedName>
</protein>
<dbReference type="Pfam" id="PF03852">
    <property type="entry name" value="Vsr"/>
    <property type="match status" value="1"/>
</dbReference>
<dbReference type="GO" id="GO:0016787">
    <property type="term" value="F:hydrolase activity"/>
    <property type="evidence" value="ECO:0007669"/>
    <property type="project" value="UniProtKB-KW"/>
</dbReference>
<keyword evidence="8" id="KW-1185">Reference proteome</keyword>
<evidence type="ECO:0000256" key="3">
    <source>
        <dbReference type="ARBA" id="ARBA00022763"/>
    </source>
</evidence>
<comment type="similarity">
    <text evidence="6">Belongs to the vsr family.</text>
</comment>
<evidence type="ECO:0000313" key="8">
    <source>
        <dbReference type="Proteomes" id="UP000010795"/>
    </source>
</evidence>
<dbReference type="GO" id="GO:0006298">
    <property type="term" value="P:mismatch repair"/>
    <property type="evidence" value="ECO:0007669"/>
    <property type="project" value="UniProtKB-UniRule"/>
</dbReference>
<keyword evidence="1 6" id="KW-0540">Nuclease</keyword>
<evidence type="ECO:0000256" key="5">
    <source>
        <dbReference type="ARBA" id="ARBA00023204"/>
    </source>
</evidence>
<dbReference type="EC" id="3.1.-.-" evidence="6"/>
<organism evidence="7 8">
    <name type="scientific">Thermobacillus composti (strain DSM 18247 / JCM 13945 / KWC4)</name>
    <dbReference type="NCBI Taxonomy" id="717605"/>
    <lineage>
        <taxon>Bacteria</taxon>
        <taxon>Bacillati</taxon>
        <taxon>Bacillota</taxon>
        <taxon>Bacilli</taxon>
        <taxon>Bacillales</taxon>
        <taxon>Paenibacillaceae</taxon>
        <taxon>Thermobacillus</taxon>
    </lineage>
</organism>
<keyword evidence="3 6" id="KW-0227">DNA damage</keyword>
<dbReference type="Proteomes" id="UP000010795">
    <property type="component" value="Chromosome"/>
</dbReference>
<sequence length="138" mass="16451">MAGIKGKNTRPEMILRQGLHRLGFRYRLHDRRLPGTPDLVFPRYRAVIFAHGCFWHGHECHLFKWPSTREEFWREKVRRNVEVDASNLSRLKQSGWRIGIVWECALKGKYRLYREEVIELCAQWIKSDIPSIEIGGQY</sequence>
<dbReference type="GO" id="GO:0004519">
    <property type="term" value="F:endonuclease activity"/>
    <property type="evidence" value="ECO:0007669"/>
    <property type="project" value="UniProtKB-KW"/>
</dbReference>
<keyword evidence="4 6" id="KW-0378">Hydrolase</keyword>
<evidence type="ECO:0000256" key="6">
    <source>
        <dbReference type="PIRNR" id="PIRNR018267"/>
    </source>
</evidence>
<dbReference type="PIRSF" id="PIRSF018267">
    <property type="entry name" value="VSR_endonuc"/>
    <property type="match status" value="1"/>
</dbReference>
<proteinExistence type="inferred from homology"/>
<dbReference type="REBASE" id="57936">
    <property type="entry name" value="V.TcoKWC4IIP"/>
</dbReference>
<dbReference type="Gene3D" id="3.40.960.10">
    <property type="entry name" value="VSR Endonuclease"/>
    <property type="match status" value="1"/>
</dbReference>
<dbReference type="SUPFAM" id="SSF52980">
    <property type="entry name" value="Restriction endonuclease-like"/>
    <property type="match status" value="1"/>
</dbReference>
<dbReference type="eggNOG" id="COG3727">
    <property type="taxonomic scope" value="Bacteria"/>
</dbReference>
<accession>L0EB19</accession>